<proteinExistence type="inferred from homology"/>
<comment type="similarity">
    <text evidence="1">Belongs to the FAH family.</text>
</comment>
<evidence type="ECO:0000313" key="4">
    <source>
        <dbReference type="EMBL" id="SDB80094.1"/>
    </source>
</evidence>
<evidence type="ECO:0000256" key="2">
    <source>
        <dbReference type="ARBA" id="ARBA00022723"/>
    </source>
</evidence>
<dbReference type="GO" id="GO:0046872">
    <property type="term" value="F:metal ion binding"/>
    <property type="evidence" value="ECO:0007669"/>
    <property type="project" value="UniProtKB-KW"/>
</dbReference>
<dbReference type="RefSeq" id="WP_092605750.1">
    <property type="nucleotide sequence ID" value="NZ_FMYF01000001.1"/>
</dbReference>
<dbReference type="Pfam" id="PF01557">
    <property type="entry name" value="FAA_hydrolase"/>
    <property type="match status" value="1"/>
</dbReference>
<dbReference type="AlphaFoldDB" id="A0A1G6GDP5"/>
<keyword evidence="5" id="KW-1185">Reference proteome</keyword>
<feature type="domain" description="Fumarylacetoacetase-like C-terminal" evidence="3">
    <location>
        <begin position="66"/>
        <end position="270"/>
    </location>
</feature>
<dbReference type="PANTHER" id="PTHR42796">
    <property type="entry name" value="FUMARYLACETOACETATE HYDROLASE DOMAIN-CONTAINING PROTEIN 2A-RELATED"/>
    <property type="match status" value="1"/>
</dbReference>
<keyword evidence="2" id="KW-0479">Metal-binding</keyword>
<dbReference type="OrthoDB" id="9805307at2"/>
<sequence>MKLATIRTTEGTKAVRVEGDTFVDLGVDSVSTLLASEDWEARAAADGPTLSAADADFAPVTPEPKKIICVGLNYRTHIKEMGRDLPEYPTLFAKYPEALIGANDDIILPPEDDQYDWEAELAIVIGKKVRRAKGAEAEAAIAGYSTLNDVTMRGWQYRSKMWLQGKTWANTTPMGPYLVTKDEVGGGRPALKIEDALNGETKQSDTTGDLVFDPITLVEYISTILTLEPGDVIATGTTGGVGHARKPSQYMKAGDVLVTEIEGLGRCENRCVAEVVE</sequence>
<dbReference type="Gene3D" id="3.90.850.10">
    <property type="entry name" value="Fumarylacetoacetase-like, C-terminal domain"/>
    <property type="match status" value="1"/>
</dbReference>
<organism evidence="4 5">
    <name type="scientific">Raineyella antarctica</name>
    <dbReference type="NCBI Taxonomy" id="1577474"/>
    <lineage>
        <taxon>Bacteria</taxon>
        <taxon>Bacillati</taxon>
        <taxon>Actinomycetota</taxon>
        <taxon>Actinomycetes</taxon>
        <taxon>Propionibacteriales</taxon>
        <taxon>Propionibacteriaceae</taxon>
        <taxon>Raineyella</taxon>
    </lineage>
</organism>
<dbReference type="STRING" id="1577474.GA0111570_101369"/>
<dbReference type="InterPro" id="IPR036663">
    <property type="entry name" value="Fumarylacetoacetase_C_sf"/>
</dbReference>
<dbReference type="SUPFAM" id="SSF56529">
    <property type="entry name" value="FAH"/>
    <property type="match status" value="1"/>
</dbReference>
<keyword evidence="4" id="KW-0378">Hydrolase</keyword>
<evidence type="ECO:0000259" key="3">
    <source>
        <dbReference type="Pfam" id="PF01557"/>
    </source>
</evidence>
<name>A0A1G6GDP5_9ACTN</name>
<gene>
    <name evidence="4" type="ORF">GA0111570_101369</name>
</gene>
<keyword evidence="4" id="KW-0670">Pyruvate</keyword>
<accession>A0A1G6GDP5</accession>
<dbReference type="InterPro" id="IPR051121">
    <property type="entry name" value="FAH"/>
</dbReference>
<dbReference type="Proteomes" id="UP000199086">
    <property type="component" value="Unassembled WGS sequence"/>
</dbReference>
<reference evidence="4 5" key="1">
    <citation type="submission" date="2016-06" db="EMBL/GenBank/DDBJ databases">
        <authorList>
            <person name="Olsen C.W."/>
            <person name="Carey S."/>
            <person name="Hinshaw L."/>
            <person name="Karasin A.I."/>
        </authorList>
    </citation>
    <scope>NUCLEOTIDE SEQUENCE [LARGE SCALE GENOMIC DNA]</scope>
    <source>
        <strain evidence="4 5">LZ-22</strain>
    </source>
</reference>
<protein>
    <submittedName>
        <fullName evidence="4">Acylpyruvate hydrolase</fullName>
    </submittedName>
</protein>
<dbReference type="GO" id="GO:0044281">
    <property type="term" value="P:small molecule metabolic process"/>
    <property type="evidence" value="ECO:0007669"/>
    <property type="project" value="UniProtKB-ARBA"/>
</dbReference>
<dbReference type="GO" id="GO:0016787">
    <property type="term" value="F:hydrolase activity"/>
    <property type="evidence" value="ECO:0007669"/>
    <property type="project" value="UniProtKB-KW"/>
</dbReference>
<dbReference type="PANTHER" id="PTHR42796:SF4">
    <property type="entry name" value="FUMARYLACETOACETATE HYDROLASE DOMAIN-CONTAINING PROTEIN 2A"/>
    <property type="match status" value="1"/>
</dbReference>
<evidence type="ECO:0000256" key="1">
    <source>
        <dbReference type="ARBA" id="ARBA00010211"/>
    </source>
</evidence>
<evidence type="ECO:0000313" key="5">
    <source>
        <dbReference type="Proteomes" id="UP000199086"/>
    </source>
</evidence>
<dbReference type="InterPro" id="IPR011234">
    <property type="entry name" value="Fumarylacetoacetase-like_C"/>
</dbReference>
<dbReference type="EMBL" id="FMYF01000001">
    <property type="protein sequence ID" value="SDB80094.1"/>
    <property type="molecule type" value="Genomic_DNA"/>
</dbReference>